<evidence type="ECO:0000256" key="11">
    <source>
        <dbReference type="ARBA" id="ARBA00023157"/>
    </source>
</evidence>
<evidence type="ECO:0000256" key="14">
    <source>
        <dbReference type="SAM" id="MobiDB-lite"/>
    </source>
</evidence>
<feature type="transmembrane region" description="Helical" evidence="15">
    <location>
        <begin position="255"/>
        <end position="283"/>
    </location>
</feature>
<feature type="domain" description="LRRNT" evidence="16">
    <location>
        <begin position="34"/>
        <end position="67"/>
    </location>
</feature>
<dbReference type="InterPro" id="IPR032675">
    <property type="entry name" value="LRR_dom_sf"/>
</dbReference>
<evidence type="ECO:0000256" key="12">
    <source>
        <dbReference type="ARBA" id="ARBA00023303"/>
    </source>
</evidence>
<keyword evidence="6" id="KW-0732">Signal</keyword>
<reference evidence="18 19" key="1">
    <citation type="submission" date="2021-05" db="EMBL/GenBank/DDBJ databases">
        <authorList>
            <person name="Zahm M."/>
            <person name="Klopp C."/>
            <person name="Cabau C."/>
            <person name="Kuhl H."/>
            <person name="Suciu R."/>
            <person name="Ciorpac M."/>
            <person name="Holostenco D."/>
            <person name="Gessner J."/>
            <person name="Wuertz S."/>
            <person name="Hohne C."/>
            <person name="Stock M."/>
            <person name="Gislard M."/>
            <person name="Lluch J."/>
            <person name="Milhes M."/>
            <person name="Lampietro C."/>
            <person name="Lopez Roques C."/>
            <person name="Donnadieu C."/>
            <person name="Du K."/>
            <person name="Schartl M."/>
            <person name="Guiguen Y."/>
        </authorList>
    </citation>
    <scope>NUCLEOTIDE SEQUENCE [LARGE SCALE GENOMIC DNA]</scope>
    <source>
        <strain evidence="18">Hh-F2</strain>
        <tissue evidence="18">Blood</tissue>
    </source>
</reference>
<dbReference type="PANTHER" id="PTHR46473">
    <property type="entry name" value="GH08155P"/>
    <property type="match status" value="1"/>
</dbReference>
<evidence type="ECO:0000256" key="5">
    <source>
        <dbReference type="ARBA" id="ARBA00022692"/>
    </source>
</evidence>
<keyword evidence="7" id="KW-0677">Repeat</keyword>
<feature type="compositionally biased region" description="Low complexity" evidence="14">
    <location>
        <begin position="425"/>
        <end position="443"/>
    </location>
</feature>
<sequence length="478" mass="51606">MLLPIPVPGANTLLRNCLVIFTVLVALAAAMTGWCPVSCICNDQLVVHCSGQGLAEVPLDLPLATRQLLLSDNKITELPTVQLNYLSDLVYLDCSNNSLYHLCETTFINLKKLAYLDLSFNKLVQVDDRMFVALASLVVLRLTDNPGLDQMHVDAFAENSALQVLDISRNNLTLLNISTLITLPALRSIGVSGNPWECGCSNEDLCLWMQVEDYKFQDDESTLCRGPAPLSGMRLSELGLKLRVDCHQGLDSWDYLFLLTVGFLIFSGGTVSAWVMGVVMLLYERWENKQENEEGDEEEGSSGEEQGNGDLNKPIQQVLDPDPDPDPDSDCPSLLHSPERSSGGAQPSDRPDPDSDCPSLLHSPERSGGGAQPSDRPDPDSDCPSLLHTPERSGVVGEPSPATDQTQTQTAPPSSTALRGVVGEPSPATDQTQTQTAPPSSTALRGAVGEPSPATAQTLQRTCGKHTLTRLMKDKSAT</sequence>
<evidence type="ECO:0000256" key="6">
    <source>
        <dbReference type="ARBA" id="ARBA00022729"/>
    </source>
</evidence>
<feature type="transmembrane region" description="Helical" evidence="15">
    <location>
        <begin position="12"/>
        <end position="34"/>
    </location>
</feature>
<keyword evidence="5 15" id="KW-0812">Transmembrane</keyword>
<keyword evidence="10 15" id="KW-0472">Membrane</keyword>
<evidence type="ECO:0000256" key="7">
    <source>
        <dbReference type="ARBA" id="ARBA00022737"/>
    </source>
</evidence>
<comment type="subcellular location">
    <subcellularLocation>
        <location evidence="1">Cell membrane</location>
        <topology evidence="1">Single-pass membrane protein</topology>
    </subcellularLocation>
</comment>
<dbReference type="SUPFAM" id="SSF52058">
    <property type="entry name" value="L domain-like"/>
    <property type="match status" value="1"/>
</dbReference>
<keyword evidence="19" id="KW-1185">Reference proteome</keyword>
<dbReference type="EMBL" id="JAHFZB010000011">
    <property type="protein sequence ID" value="KAK6484378.1"/>
    <property type="molecule type" value="Genomic_DNA"/>
</dbReference>
<dbReference type="InterPro" id="IPR000483">
    <property type="entry name" value="Cys-rich_flank_reg_C"/>
</dbReference>
<evidence type="ECO:0000256" key="15">
    <source>
        <dbReference type="SAM" id="Phobius"/>
    </source>
</evidence>
<keyword evidence="9" id="KW-0406">Ion transport</keyword>
<evidence type="ECO:0000256" key="13">
    <source>
        <dbReference type="ARBA" id="ARBA00038736"/>
    </source>
</evidence>
<dbReference type="Pfam" id="PF13855">
    <property type="entry name" value="LRR_8"/>
    <property type="match status" value="1"/>
</dbReference>
<keyword evidence="4" id="KW-0433">Leucine-rich repeat</keyword>
<dbReference type="InterPro" id="IPR051432">
    <property type="entry name" value="KCNMA1_auxiliary"/>
</dbReference>
<evidence type="ECO:0000256" key="10">
    <source>
        <dbReference type="ARBA" id="ARBA00023136"/>
    </source>
</evidence>
<evidence type="ECO:0000313" key="19">
    <source>
        <dbReference type="Proteomes" id="UP001369086"/>
    </source>
</evidence>
<dbReference type="SMART" id="SM00369">
    <property type="entry name" value="LRR_TYP"/>
    <property type="match status" value="3"/>
</dbReference>
<dbReference type="SMART" id="SM00082">
    <property type="entry name" value="LRRCT"/>
    <property type="match status" value="1"/>
</dbReference>
<dbReference type="Gene3D" id="3.80.10.10">
    <property type="entry name" value="Ribonuclease Inhibitor"/>
    <property type="match status" value="2"/>
</dbReference>
<evidence type="ECO:0000256" key="2">
    <source>
        <dbReference type="ARBA" id="ARBA00022448"/>
    </source>
</evidence>
<name>A0ABR0ZHU7_HUSHU</name>
<keyword evidence="8 15" id="KW-1133">Transmembrane helix</keyword>
<dbReference type="InterPro" id="IPR001611">
    <property type="entry name" value="Leu-rich_rpt"/>
</dbReference>
<dbReference type="SMART" id="SM00013">
    <property type="entry name" value="LRRNT"/>
    <property type="match status" value="1"/>
</dbReference>
<evidence type="ECO:0000313" key="18">
    <source>
        <dbReference type="EMBL" id="KAK6484378.1"/>
    </source>
</evidence>
<feature type="domain" description="LRRCT" evidence="17">
    <location>
        <begin position="194"/>
        <end position="247"/>
    </location>
</feature>
<dbReference type="PANTHER" id="PTHR46473:SF6">
    <property type="entry name" value="LEUCINE-RICH REPEAT-CONTAINING PROTEIN 52"/>
    <property type="match status" value="1"/>
</dbReference>
<evidence type="ECO:0000256" key="4">
    <source>
        <dbReference type="ARBA" id="ARBA00022614"/>
    </source>
</evidence>
<dbReference type="Proteomes" id="UP001369086">
    <property type="component" value="Unassembled WGS sequence"/>
</dbReference>
<feature type="compositionally biased region" description="Acidic residues" evidence="14">
    <location>
        <begin position="293"/>
        <end position="302"/>
    </location>
</feature>
<protein>
    <submittedName>
        <fullName evidence="18">Leucine-rich repeat-containing protein 52-like</fullName>
    </submittedName>
</protein>
<keyword evidence="12" id="KW-0407">Ion channel</keyword>
<organism evidence="18 19">
    <name type="scientific">Huso huso</name>
    <name type="common">Beluga</name>
    <name type="synonym">Acipenser huso</name>
    <dbReference type="NCBI Taxonomy" id="61971"/>
    <lineage>
        <taxon>Eukaryota</taxon>
        <taxon>Metazoa</taxon>
        <taxon>Chordata</taxon>
        <taxon>Craniata</taxon>
        <taxon>Vertebrata</taxon>
        <taxon>Euteleostomi</taxon>
        <taxon>Actinopterygii</taxon>
        <taxon>Chondrostei</taxon>
        <taxon>Acipenseriformes</taxon>
        <taxon>Acipenseridae</taxon>
        <taxon>Huso</taxon>
    </lineage>
</organism>
<keyword evidence="2" id="KW-0813">Transport</keyword>
<evidence type="ECO:0000256" key="8">
    <source>
        <dbReference type="ARBA" id="ARBA00022989"/>
    </source>
</evidence>
<evidence type="ECO:0000256" key="3">
    <source>
        <dbReference type="ARBA" id="ARBA00022475"/>
    </source>
</evidence>
<dbReference type="InterPro" id="IPR000372">
    <property type="entry name" value="LRRNT"/>
</dbReference>
<evidence type="ECO:0000256" key="9">
    <source>
        <dbReference type="ARBA" id="ARBA00023065"/>
    </source>
</evidence>
<evidence type="ECO:0000256" key="1">
    <source>
        <dbReference type="ARBA" id="ARBA00004162"/>
    </source>
</evidence>
<keyword evidence="11" id="KW-1015">Disulfide bond</keyword>
<keyword evidence="3" id="KW-1003">Cell membrane</keyword>
<dbReference type="InterPro" id="IPR003591">
    <property type="entry name" value="Leu-rich_rpt_typical-subtyp"/>
</dbReference>
<comment type="subunit">
    <text evidence="13">Interacts with KCNMA1.</text>
</comment>
<evidence type="ECO:0000259" key="17">
    <source>
        <dbReference type="SMART" id="SM00082"/>
    </source>
</evidence>
<evidence type="ECO:0000259" key="16">
    <source>
        <dbReference type="SMART" id="SM00013"/>
    </source>
</evidence>
<comment type="caution">
    <text evidence="18">The sequence shown here is derived from an EMBL/GenBank/DDBJ whole genome shotgun (WGS) entry which is preliminary data.</text>
</comment>
<feature type="region of interest" description="Disordered" evidence="14">
    <location>
        <begin position="290"/>
        <end position="478"/>
    </location>
</feature>
<accession>A0ABR0ZHU7</accession>
<proteinExistence type="predicted"/>
<feature type="compositionally biased region" description="Low complexity" evidence="14">
    <location>
        <begin position="399"/>
        <end position="417"/>
    </location>
</feature>
<gene>
    <name evidence="18" type="ORF">HHUSO_G14139</name>
</gene>